<dbReference type="AlphaFoldDB" id="A0A834I2H1"/>
<gene>
    <name evidence="2" type="ORF">GWI33_014040</name>
</gene>
<evidence type="ECO:0000313" key="2">
    <source>
        <dbReference type="EMBL" id="KAF7273245.1"/>
    </source>
</evidence>
<dbReference type="Proteomes" id="UP000625711">
    <property type="component" value="Unassembled WGS sequence"/>
</dbReference>
<comment type="caution">
    <text evidence="2">The sequence shown here is derived from an EMBL/GenBank/DDBJ whole genome shotgun (WGS) entry which is preliminary data.</text>
</comment>
<protein>
    <submittedName>
        <fullName evidence="2">Uncharacterized protein</fullName>
    </submittedName>
</protein>
<keyword evidence="3" id="KW-1185">Reference proteome</keyword>
<organism evidence="2 3">
    <name type="scientific">Rhynchophorus ferrugineus</name>
    <name type="common">Red palm weevil</name>
    <name type="synonym">Curculio ferrugineus</name>
    <dbReference type="NCBI Taxonomy" id="354439"/>
    <lineage>
        <taxon>Eukaryota</taxon>
        <taxon>Metazoa</taxon>
        <taxon>Ecdysozoa</taxon>
        <taxon>Arthropoda</taxon>
        <taxon>Hexapoda</taxon>
        <taxon>Insecta</taxon>
        <taxon>Pterygota</taxon>
        <taxon>Neoptera</taxon>
        <taxon>Endopterygota</taxon>
        <taxon>Coleoptera</taxon>
        <taxon>Polyphaga</taxon>
        <taxon>Cucujiformia</taxon>
        <taxon>Curculionidae</taxon>
        <taxon>Dryophthorinae</taxon>
        <taxon>Rhynchophorus</taxon>
    </lineage>
</organism>
<evidence type="ECO:0000313" key="3">
    <source>
        <dbReference type="Proteomes" id="UP000625711"/>
    </source>
</evidence>
<accession>A0A834I2H1</accession>
<dbReference type="EMBL" id="JAACXV010013521">
    <property type="protein sequence ID" value="KAF7273245.1"/>
    <property type="molecule type" value="Genomic_DNA"/>
</dbReference>
<evidence type="ECO:0000256" key="1">
    <source>
        <dbReference type="SAM" id="MobiDB-lite"/>
    </source>
</evidence>
<feature type="region of interest" description="Disordered" evidence="1">
    <location>
        <begin position="1"/>
        <end position="31"/>
    </location>
</feature>
<proteinExistence type="predicted"/>
<reference evidence="2" key="1">
    <citation type="submission" date="2020-08" db="EMBL/GenBank/DDBJ databases">
        <title>Genome sequencing and assembly of the red palm weevil Rhynchophorus ferrugineus.</title>
        <authorList>
            <person name="Dias G.B."/>
            <person name="Bergman C.M."/>
            <person name="Manee M."/>
        </authorList>
    </citation>
    <scope>NUCLEOTIDE SEQUENCE</scope>
    <source>
        <strain evidence="2">AA-2017</strain>
        <tissue evidence="2">Whole larva</tissue>
    </source>
</reference>
<sequence length="100" mass="11686">MGKAILAKPDKRLASRKRPSPPPKKNLNESGFKKTVFRELVVKVGTFSVTTRNQRSFTVKNWQKNSQNRIKYLIRTGVEERIKIYPEQRVRNRASQNSKE</sequence>
<name>A0A834I2H1_RHYFE</name>